<dbReference type="Proteomes" id="UP000003111">
    <property type="component" value="Unassembled WGS sequence"/>
</dbReference>
<comment type="caution">
    <text evidence="2">The sequence shown here is derived from an EMBL/GenBank/DDBJ whole genome shotgun (WGS) entry which is preliminary data.</text>
</comment>
<protein>
    <submittedName>
        <fullName evidence="2">Uncharacterized protein</fullName>
    </submittedName>
</protein>
<name>E2SEI0_9ACTN</name>
<dbReference type="AlphaFoldDB" id="E2SEI0"/>
<keyword evidence="3" id="KW-1185">Reference proteome</keyword>
<keyword evidence="1" id="KW-0812">Transmembrane</keyword>
<dbReference type="EMBL" id="ACLF03000007">
    <property type="protein sequence ID" value="EFQ82457.1"/>
    <property type="molecule type" value="Genomic_DNA"/>
</dbReference>
<sequence>MGDVAAVVFAAAAGLAVAFQLALAGGAPWGSLTMGGARPGVLPVGLRVAAVVQASVLVLLVVTVLSVADVAPAGIAEALPWVGWVAVGVSAVSLVLNGLTTSPRERRLWAPVAGVMLGSSLVVVLAG</sequence>
<dbReference type="STRING" id="585531.HMPREF0063_12439"/>
<feature type="transmembrane region" description="Helical" evidence="1">
    <location>
        <begin position="108"/>
        <end position="126"/>
    </location>
</feature>
<evidence type="ECO:0000313" key="2">
    <source>
        <dbReference type="EMBL" id="EFQ82457.1"/>
    </source>
</evidence>
<evidence type="ECO:0000256" key="1">
    <source>
        <dbReference type="SAM" id="Phobius"/>
    </source>
</evidence>
<dbReference type="RefSeq" id="WP_007077531.1">
    <property type="nucleotide sequence ID" value="NZ_CM001024.1"/>
</dbReference>
<gene>
    <name evidence="2" type="ORF">HMPREF0063_12439</name>
</gene>
<proteinExistence type="predicted"/>
<dbReference type="HOGENOM" id="CLU_142194_1_0_11"/>
<accession>E2SEI0</accession>
<evidence type="ECO:0000313" key="3">
    <source>
        <dbReference type="Proteomes" id="UP000003111"/>
    </source>
</evidence>
<feature type="transmembrane region" description="Helical" evidence="1">
    <location>
        <begin position="78"/>
        <end position="96"/>
    </location>
</feature>
<dbReference type="eggNOG" id="ENOG5030VWF">
    <property type="taxonomic scope" value="Bacteria"/>
</dbReference>
<feature type="transmembrane region" description="Helical" evidence="1">
    <location>
        <begin position="48"/>
        <end position="71"/>
    </location>
</feature>
<reference evidence="2" key="1">
    <citation type="submission" date="2010-08" db="EMBL/GenBank/DDBJ databases">
        <authorList>
            <person name="Muzny D."/>
            <person name="Qin X."/>
            <person name="Buhay C."/>
            <person name="Dugan-Rocha S."/>
            <person name="Ding Y."/>
            <person name="Chen G."/>
            <person name="Hawes A."/>
            <person name="Holder M."/>
            <person name="Jhangiani S."/>
            <person name="Johnson A."/>
            <person name="Khan Z."/>
            <person name="Li Z."/>
            <person name="Liu W."/>
            <person name="Liu X."/>
            <person name="Perez L."/>
            <person name="Shen H."/>
            <person name="Wang Q."/>
            <person name="Watt J."/>
            <person name="Xi L."/>
            <person name="Xin Y."/>
            <person name="Zhou J."/>
            <person name="Deng J."/>
            <person name="Jiang H."/>
            <person name="Liu Y."/>
            <person name="Qu J."/>
            <person name="Song X.-Z."/>
            <person name="Zhang L."/>
            <person name="Villasana D."/>
            <person name="Johnson A."/>
            <person name="Liu J."/>
            <person name="Liyanage D."/>
            <person name="Lorensuhewa L."/>
            <person name="Robinson T."/>
            <person name="Song A."/>
            <person name="Song B.-B."/>
            <person name="Dinh H."/>
            <person name="Thornton R."/>
            <person name="Coyle M."/>
            <person name="Francisco L."/>
            <person name="Jackson L."/>
            <person name="Javaid M."/>
            <person name="Korchina V."/>
            <person name="Kovar C."/>
            <person name="Mata R."/>
            <person name="Mathew T."/>
            <person name="Ngo R."/>
            <person name="Nguyen L."/>
            <person name="Nguyen N."/>
            <person name="Okwuonu G."/>
            <person name="Ongeri F."/>
            <person name="Pham C."/>
            <person name="Simmons D."/>
            <person name="Wilczek-Boney K."/>
            <person name="Hale W."/>
            <person name="Jakkamsetti A."/>
            <person name="Pham P."/>
            <person name="Ruth R."/>
            <person name="San Lucas F."/>
            <person name="Warren J."/>
            <person name="Zhang J."/>
            <person name="Zhao Z."/>
            <person name="Zhou C."/>
            <person name="Zhu D."/>
            <person name="Lee S."/>
            <person name="Bess C."/>
            <person name="Blankenburg K."/>
            <person name="Forbes L."/>
            <person name="Fu Q."/>
            <person name="Gubbala S."/>
            <person name="Hirani K."/>
            <person name="Jayaseelan J.C."/>
            <person name="Lara F."/>
            <person name="Munidasa M."/>
            <person name="Palculict T."/>
            <person name="Patil S."/>
            <person name="Pu L.-L."/>
            <person name="Saada N."/>
            <person name="Tang L."/>
            <person name="Weissenberger G."/>
            <person name="Zhu Y."/>
            <person name="Hemphill L."/>
            <person name="Shang Y."/>
            <person name="Youmans B."/>
            <person name="Ayvaz T."/>
            <person name="Ross M."/>
            <person name="Santibanez J."/>
            <person name="Aqrawi P."/>
            <person name="Gross S."/>
            <person name="Joshi V."/>
            <person name="Fowler G."/>
            <person name="Nazareth L."/>
            <person name="Reid J."/>
            <person name="Worley K."/>
            <person name="Petrosino J."/>
            <person name="Highlander S."/>
            <person name="Gibbs R."/>
        </authorList>
    </citation>
    <scope>NUCLEOTIDE SEQUENCE [LARGE SCALE GENOMIC DNA]</scope>
    <source>
        <strain evidence="2">DSM 15272</strain>
    </source>
</reference>
<keyword evidence="1" id="KW-1133">Transmembrane helix</keyword>
<organism evidence="2 3">
    <name type="scientific">Aeromicrobium marinum DSM 15272</name>
    <dbReference type="NCBI Taxonomy" id="585531"/>
    <lineage>
        <taxon>Bacteria</taxon>
        <taxon>Bacillati</taxon>
        <taxon>Actinomycetota</taxon>
        <taxon>Actinomycetes</taxon>
        <taxon>Propionibacteriales</taxon>
        <taxon>Nocardioidaceae</taxon>
        <taxon>Aeromicrobium</taxon>
    </lineage>
</organism>
<keyword evidence="1" id="KW-0472">Membrane</keyword>